<dbReference type="EMBL" id="PYOI01000021">
    <property type="protein sequence ID" value="PSV80338.1"/>
    <property type="molecule type" value="Genomic_DNA"/>
</dbReference>
<name>A0ABX5GDW9_PHOLE</name>
<gene>
    <name evidence="2" type="ORF">CTM94_14260</name>
</gene>
<reference evidence="2 3" key="1">
    <citation type="submission" date="2018-01" db="EMBL/GenBank/DDBJ databases">
        <title>Whole genome sequencing of Histamine producing bacteria.</title>
        <authorList>
            <person name="Butler K."/>
        </authorList>
    </citation>
    <scope>NUCLEOTIDE SEQUENCE [LARGE SCALE GENOMIC DNA]</scope>
    <source>
        <strain evidence="2 3">ATCC 25521</strain>
    </source>
</reference>
<keyword evidence="3" id="KW-1185">Reference proteome</keyword>
<feature type="transmembrane region" description="Helical" evidence="1">
    <location>
        <begin position="39"/>
        <end position="57"/>
    </location>
</feature>
<comment type="caution">
    <text evidence="2">The sequence shown here is derived from an EMBL/GenBank/DDBJ whole genome shotgun (WGS) entry which is preliminary data.</text>
</comment>
<keyword evidence="1" id="KW-0812">Transmembrane</keyword>
<sequence>MAEQPKNNSSKALSPGLSIGGASTAIIAMYNAWGNPENAALVSTAVPALIGALFWLLEYAFTAIGVRPLEELKVIRRFDGDIKKLEKSIAAAKKAGYSQEDIDVLKKQHTKLIVARSEISSNPHLIKSEQASS</sequence>
<accession>A0ABX5GDW9</accession>
<keyword evidence="1" id="KW-1133">Transmembrane helix</keyword>
<protein>
    <submittedName>
        <fullName evidence="2">Uncharacterized protein</fullName>
    </submittedName>
</protein>
<proteinExistence type="predicted"/>
<evidence type="ECO:0000313" key="3">
    <source>
        <dbReference type="Proteomes" id="UP000241566"/>
    </source>
</evidence>
<organism evidence="2 3">
    <name type="scientific">Photobacterium leiognathi</name>
    <dbReference type="NCBI Taxonomy" id="553611"/>
    <lineage>
        <taxon>Bacteria</taxon>
        <taxon>Pseudomonadati</taxon>
        <taxon>Pseudomonadota</taxon>
        <taxon>Gammaproteobacteria</taxon>
        <taxon>Vibrionales</taxon>
        <taxon>Vibrionaceae</taxon>
        <taxon>Photobacterium</taxon>
    </lineage>
</organism>
<dbReference type="Proteomes" id="UP000241566">
    <property type="component" value="Unassembled WGS sequence"/>
</dbReference>
<keyword evidence="1" id="KW-0472">Membrane</keyword>
<evidence type="ECO:0000256" key="1">
    <source>
        <dbReference type="SAM" id="Phobius"/>
    </source>
</evidence>
<dbReference type="RefSeq" id="WP_045064191.1">
    <property type="nucleotide sequence ID" value="NZ_CP131601.1"/>
</dbReference>
<evidence type="ECO:0000313" key="2">
    <source>
        <dbReference type="EMBL" id="PSV80338.1"/>
    </source>
</evidence>
<feature type="transmembrane region" description="Helical" evidence="1">
    <location>
        <begin position="12"/>
        <end position="33"/>
    </location>
</feature>